<evidence type="ECO:0000313" key="2">
    <source>
        <dbReference type="EMBL" id="PEH73116.1"/>
    </source>
</evidence>
<dbReference type="AlphaFoldDB" id="A0A2A7U3Y2"/>
<keyword evidence="1" id="KW-0732">Signal</keyword>
<sequence>MKQLKAIIAVCTLFCVPAFAATQINSMDTAGYTKVASLSLQQAGLPTVGDSKAVQAIDKQCHKLGIQPDQCYFRVLSILGDSSDHKTAFVEIYKK</sequence>
<feature type="signal peptide" evidence="1">
    <location>
        <begin position="1"/>
        <end position="20"/>
    </location>
</feature>
<comment type="caution">
    <text evidence="2">The sequence shown here is derived from an EMBL/GenBank/DDBJ whole genome shotgun (WGS) entry which is preliminary data.</text>
</comment>
<dbReference type="InterPro" id="IPR036275">
    <property type="entry name" value="YdgH-like_sf"/>
</dbReference>
<dbReference type="SUPFAM" id="SSF159871">
    <property type="entry name" value="YdgH-like"/>
    <property type="match status" value="1"/>
</dbReference>
<dbReference type="RefSeq" id="WP_005284534.1">
    <property type="nucleotide sequence ID" value="NZ_AP028090.1"/>
</dbReference>
<organism evidence="2 3">
    <name type="scientific">Edwardsiella tarda</name>
    <dbReference type="NCBI Taxonomy" id="636"/>
    <lineage>
        <taxon>Bacteria</taxon>
        <taxon>Pseudomonadati</taxon>
        <taxon>Pseudomonadota</taxon>
        <taxon>Gammaproteobacteria</taxon>
        <taxon>Enterobacterales</taxon>
        <taxon>Hafniaceae</taxon>
        <taxon>Edwardsiella</taxon>
    </lineage>
</organism>
<dbReference type="GeneID" id="93123692"/>
<feature type="chain" id="PRO_5011975703" evidence="1">
    <location>
        <begin position="21"/>
        <end position="95"/>
    </location>
</feature>
<proteinExistence type="predicted"/>
<dbReference type="Proteomes" id="UP000219788">
    <property type="component" value="Unassembled WGS sequence"/>
</dbReference>
<accession>A0A2A7U3Y2</accession>
<reference evidence="3" key="1">
    <citation type="submission" date="2017-09" db="EMBL/GenBank/DDBJ databases">
        <title>FDA dAtabase for Regulatory Grade micrObial Sequences (FDA-ARGOS): Supporting development and validation of Infectious Disease Dx tests.</title>
        <authorList>
            <person name="Goldberg B."/>
            <person name="Campos J."/>
            <person name="Tallon L."/>
            <person name="Sadzewicz L."/>
            <person name="Ott S."/>
            <person name="Zhao X."/>
            <person name="Nagaraj S."/>
            <person name="Vavikolanu K."/>
            <person name="Aluvathingal J."/>
            <person name="Nadendla S."/>
            <person name="Geyer C."/>
            <person name="Sichtig H."/>
        </authorList>
    </citation>
    <scope>NUCLEOTIDE SEQUENCE [LARGE SCALE GENOMIC DNA]</scope>
    <source>
        <strain evidence="3">FDAARGOS_370</strain>
    </source>
</reference>
<dbReference type="EMBL" id="PDDV01000013">
    <property type="protein sequence ID" value="PEH73116.1"/>
    <property type="molecule type" value="Genomic_DNA"/>
</dbReference>
<name>A0A2A7U3Y2_EDWTA</name>
<dbReference type="OrthoDB" id="6629161at2"/>
<evidence type="ECO:0000313" key="3">
    <source>
        <dbReference type="Proteomes" id="UP000219788"/>
    </source>
</evidence>
<gene>
    <name evidence="2" type="ORF">CRM76_14835</name>
</gene>
<protein>
    <submittedName>
        <fullName evidence="2">Uncharacterized protein</fullName>
    </submittedName>
</protein>
<evidence type="ECO:0000256" key="1">
    <source>
        <dbReference type="SAM" id="SignalP"/>
    </source>
</evidence>